<name>A0A8J3W7W4_9ACTN</name>
<dbReference type="Gene3D" id="1.20.1250.20">
    <property type="entry name" value="MFS general substrate transporter like domains"/>
    <property type="match status" value="1"/>
</dbReference>
<proteinExistence type="predicted"/>
<feature type="transmembrane region" description="Helical" evidence="7">
    <location>
        <begin position="305"/>
        <end position="328"/>
    </location>
</feature>
<dbReference type="Proteomes" id="UP000616724">
    <property type="component" value="Unassembled WGS sequence"/>
</dbReference>
<feature type="domain" description="Major facilitator superfamily (MFS) profile" evidence="8">
    <location>
        <begin position="20"/>
        <end position="478"/>
    </location>
</feature>
<dbReference type="PROSITE" id="PS50850">
    <property type="entry name" value="MFS"/>
    <property type="match status" value="1"/>
</dbReference>
<feature type="transmembrane region" description="Helical" evidence="7">
    <location>
        <begin position="57"/>
        <end position="74"/>
    </location>
</feature>
<evidence type="ECO:0000256" key="1">
    <source>
        <dbReference type="ARBA" id="ARBA00004651"/>
    </source>
</evidence>
<feature type="transmembrane region" description="Helical" evidence="7">
    <location>
        <begin position="21"/>
        <end position="45"/>
    </location>
</feature>
<feature type="transmembrane region" description="Helical" evidence="7">
    <location>
        <begin position="86"/>
        <end position="113"/>
    </location>
</feature>
<feature type="transmembrane region" description="Helical" evidence="7">
    <location>
        <begin position="276"/>
        <end position="299"/>
    </location>
</feature>
<dbReference type="AlphaFoldDB" id="A0A8J3W7W4"/>
<dbReference type="NCBIfam" id="TIGR00711">
    <property type="entry name" value="efflux_EmrB"/>
    <property type="match status" value="1"/>
</dbReference>
<evidence type="ECO:0000256" key="3">
    <source>
        <dbReference type="ARBA" id="ARBA00022475"/>
    </source>
</evidence>
<evidence type="ECO:0000259" key="8">
    <source>
        <dbReference type="PROSITE" id="PS50850"/>
    </source>
</evidence>
<gene>
    <name evidence="9" type="ORF">Plo01_46550</name>
</gene>
<dbReference type="PRINTS" id="PR01036">
    <property type="entry name" value="TCRTETB"/>
</dbReference>
<keyword evidence="5 7" id="KW-1133">Transmembrane helix</keyword>
<sequence>MPPKPADHSAQPAIRRKWLALVFIVTAQLMVVLDGTIVNIALPAAQADLGFGDHDRQWAVTAYALAFGSLLLIGGRVADLFGQKRAFLIGLVGFAGASVLGGLASSLGLLIAARAGQGVFGALLAPAALSLISITFTDAKERAKAFGVFSAVAASGGALGLLFGGVLTEYLSWNWCMFVNVAFAAIAFAGAAVLVPNEAPTARPRLDVLGAVTVTVGLVALAYGVARVETAGWTDALTVGSLLVGVVLVALFVLVQRRTSHPLLPLHILLHRDRGGSLLVLTLINFGLFGLFPFLTYYLQVTLGFSALQTGFAFLPLPLGIIIGANLLTGLLRPRVGPRLMAVSGTVIAAGGLLILQTLAVDSAYAAVVLPAPAVIGLGVGLVYPAALSTGTLGVATEDAGAASAAVNMAQQVGGSIGTAVLSSIYGSAVAGYLSDHAGTDDLANEAAVNGYHLTFAVAAIVLLGAALISALLVRNAGDPTGAADEAPAPVAVH</sequence>
<dbReference type="InterPro" id="IPR004638">
    <property type="entry name" value="EmrB-like"/>
</dbReference>
<dbReference type="RefSeq" id="WP_203892752.1">
    <property type="nucleotide sequence ID" value="NZ_BOOH01000038.1"/>
</dbReference>
<dbReference type="InterPro" id="IPR011701">
    <property type="entry name" value="MFS"/>
</dbReference>
<evidence type="ECO:0000256" key="2">
    <source>
        <dbReference type="ARBA" id="ARBA00022448"/>
    </source>
</evidence>
<evidence type="ECO:0000313" key="10">
    <source>
        <dbReference type="Proteomes" id="UP000616724"/>
    </source>
</evidence>
<reference evidence="9 10" key="1">
    <citation type="submission" date="2021-01" db="EMBL/GenBank/DDBJ databases">
        <title>Whole genome shotgun sequence of Planobispora longispora NBRC 13918.</title>
        <authorList>
            <person name="Komaki H."/>
            <person name="Tamura T."/>
        </authorList>
    </citation>
    <scope>NUCLEOTIDE SEQUENCE [LARGE SCALE GENOMIC DNA]</scope>
    <source>
        <strain evidence="9 10">NBRC 13918</strain>
    </source>
</reference>
<feature type="transmembrane region" description="Helical" evidence="7">
    <location>
        <begin position="340"/>
        <end position="359"/>
    </location>
</feature>
<dbReference type="InterPro" id="IPR036259">
    <property type="entry name" value="MFS_trans_sf"/>
</dbReference>
<feature type="transmembrane region" description="Helical" evidence="7">
    <location>
        <begin position="172"/>
        <end position="194"/>
    </location>
</feature>
<dbReference type="PANTHER" id="PTHR42718:SF46">
    <property type="entry name" value="BLR6921 PROTEIN"/>
    <property type="match status" value="1"/>
</dbReference>
<dbReference type="SUPFAM" id="SSF103473">
    <property type="entry name" value="MFS general substrate transporter"/>
    <property type="match status" value="1"/>
</dbReference>
<keyword evidence="2" id="KW-0813">Transport</keyword>
<feature type="transmembrane region" description="Helical" evidence="7">
    <location>
        <begin position="146"/>
        <end position="166"/>
    </location>
</feature>
<comment type="subcellular location">
    <subcellularLocation>
        <location evidence="1">Cell membrane</location>
        <topology evidence="1">Multi-pass membrane protein</topology>
    </subcellularLocation>
</comment>
<dbReference type="Pfam" id="PF07690">
    <property type="entry name" value="MFS_1"/>
    <property type="match status" value="1"/>
</dbReference>
<dbReference type="CDD" id="cd17321">
    <property type="entry name" value="MFS_MMR_MDR_like"/>
    <property type="match status" value="1"/>
</dbReference>
<feature type="transmembrane region" description="Helical" evidence="7">
    <location>
        <begin position="413"/>
        <end position="434"/>
    </location>
</feature>
<comment type="caution">
    <text evidence="9">The sequence shown here is derived from an EMBL/GenBank/DDBJ whole genome shotgun (WGS) entry which is preliminary data.</text>
</comment>
<evidence type="ECO:0000313" key="9">
    <source>
        <dbReference type="EMBL" id="GIH78226.1"/>
    </source>
</evidence>
<dbReference type="EMBL" id="BOOH01000038">
    <property type="protein sequence ID" value="GIH78226.1"/>
    <property type="molecule type" value="Genomic_DNA"/>
</dbReference>
<keyword evidence="3" id="KW-1003">Cell membrane</keyword>
<feature type="transmembrane region" description="Helical" evidence="7">
    <location>
        <begin position="206"/>
        <end position="225"/>
    </location>
</feature>
<feature type="transmembrane region" description="Helical" evidence="7">
    <location>
        <begin position="365"/>
        <end position="384"/>
    </location>
</feature>
<evidence type="ECO:0000256" key="5">
    <source>
        <dbReference type="ARBA" id="ARBA00022989"/>
    </source>
</evidence>
<keyword evidence="10" id="KW-1185">Reference proteome</keyword>
<dbReference type="GO" id="GO:0022857">
    <property type="term" value="F:transmembrane transporter activity"/>
    <property type="evidence" value="ECO:0007669"/>
    <property type="project" value="InterPro"/>
</dbReference>
<evidence type="ECO:0000256" key="7">
    <source>
        <dbReference type="SAM" id="Phobius"/>
    </source>
</evidence>
<dbReference type="PANTHER" id="PTHR42718">
    <property type="entry name" value="MAJOR FACILITATOR SUPERFAMILY MULTIDRUG TRANSPORTER MFSC"/>
    <property type="match status" value="1"/>
</dbReference>
<feature type="transmembrane region" description="Helical" evidence="7">
    <location>
        <begin position="237"/>
        <end position="255"/>
    </location>
</feature>
<feature type="transmembrane region" description="Helical" evidence="7">
    <location>
        <begin position="454"/>
        <end position="474"/>
    </location>
</feature>
<evidence type="ECO:0000256" key="6">
    <source>
        <dbReference type="ARBA" id="ARBA00023136"/>
    </source>
</evidence>
<keyword evidence="4 7" id="KW-0812">Transmembrane</keyword>
<accession>A0A8J3W7W4</accession>
<feature type="transmembrane region" description="Helical" evidence="7">
    <location>
        <begin position="119"/>
        <end position="139"/>
    </location>
</feature>
<protein>
    <submittedName>
        <fullName evidence="9">MFS transporter</fullName>
    </submittedName>
</protein>
<evidence type="ECO:0000256" key="4">
    <source>
        <dbReference type="ARBA" id="ARBA00022692"/>
    </source>
</evidence>
<dbReference type="GO" id="GO:0005886">
    <property type="term" value="C:plasma membrane"/>
    <property type="evidence" value="ECO:0007669"/>
    <property type="project" value="UniProtKB-SubCell"/>
</dbReference>
<organism evidence="9 10">
    <name type="scientific">Planobispora longispora</name>
    <dbReference type="NCBI Taxonomy" id="28887"/>
    <lineage>
        <taxon>Bacteria</taxon>
        <taxon>Bacillati</taxon>
        <taxon>Actinomycetota</taxon>
        <taxon>Actinomycetes</taxon>
        <taxon>Streptosporangiales</taxon>
        <taxon>Streptosporangiaceae</taxon>
        <taxon>Planobispora</taxon>
    </lineage>
</organism>
<dbReference type="Gene3D" id="1.20.1720.10">
    <property type="entry name" value="Multidrug resistance protein D"/>
    <property type="match status" value="1"/>
</dbReference>
<dbReference type="InterPro" id="IPR020846">
    <property type="entry name" value="MFS_dom"/>
</dbReference>
<keyword evidence="6 7" id="KW-0472">Membrane</keyword>